<dbReference type="InterPro" id="IPR019734">
    <property type="entry name" value="TPR_rpt"/>
</dbReference>
<sequence>MVDKKDFTIDTNEGILFRRHIRRILQNFLLVWLDADINETKHDFTASIQLLRRIVTSIATFTDVDECIDYITEIENEKVFLIISGFLGRQIVPLIHAWSQIHSIYVLCGDQSINKEWTEKISKVKGVHTDMESICKSLQVDREWCDRHSIPISFRGIDPLFMYTQLFKEALLDIEDDKDASIKEFVEFCQLQDDIADDTIQKIQEEYSHHTAIWWYTAPYFISSMLNKGLRSLDVDILLKLGFFVRHLHRNIEKLHREQQSAKSVVHFIVYRGQGLSIENFENMKQSKGGLMSFNNFLSTSRNRNISLLFAESAAQDPTLMGILFIMTVDPTLCSKSSAPFVDITNEGFYDSGEEEVLFSTHTIFRIDKVVPIDHDRSGHLWEVYLTFAGNDDNQLNLITEEFRREMNSVLKGFSRLGYILIKLEESAKAIQLYEVLLSRTCDKYCQVEYYNQLGWAYKIMGEYSKAIWCHEKALMTSENDHFLDMKSLSTIYTNIGLAHNEMANYETALLWYQKALDIRKKIHPTDPLAIAHCYNNIGLAYYGMHEYMKALSFYQNDLEISLKLLPCNHPDLATSYMNIALVYQGMNDYPNALSSHEKSLEITKQIQPSNHPDLAVSYSNISLVYNSMNDHSKALSYQEKSLEIRRQVLTDNHPYLIHSYVNIGLTHVGMGQYLEALTCFEKALDIQKRVRSPNHSVLSGILCNIGVTYYKIGEYSKALSYYEKSLDIAKETRPATDLRLAQTYHNIASTHSEMNEYSKALVWYEKSLEIKKEILPAHHVLLADSYNDIGRTYVKIGDYSKALLNYERSAEVLKQAPTVEYVKLTDHYKIIGSLCSVTDDYPKALLFYEQLLQIQKEVLPSNHPELADTYGIISFFHYKMKEYSKALVSYEKLLDVLQKALAPNHPKLVAVHKDIAAIHYEMNEYSKSLLWYKKALDVQNKILPSKMNEPIGILKQTLLLLVFISLIQATRAVVNYKLTSVMMDSTGNLSLWVGKRQASIDIYTDWCDDSLDSFFHIDMDNVWNRSMIPFITWEITLCNHTNEDDPGITKRINNNTYDPYINRFGDRMKQWLAGPDQIYGTSDDRRAFVRLGHEMNGNWYSWSKGSVPNDYVLAWRHTYNIISNKGINTTRLQWVWSVGSEDYGEYTVEDYWVGENYTNWIGINVFNGGSSASWSKWRWPHEILDNMMARLNKLSSTKPISVNAYATVGVRTGNTTDVQAKNEWLRQMCDYINNNNIKMASYYNVDQPNQDNMVFGGTHGDVIWNGCKGYSSYRNCLQSNDWIEPDVTNPRLVTDKQFAGILSNAKDIWKNRGILKIFTILTLFFQNMII</sequence>
<keyword evidence="4" id="KW-0326">Glycosidase</keyword>
<dbReference type="Gene3D" id="3.90.176.10">
    <property type="entry name" value="Toxin ADP-ribosyltransferase, Chain A, domain 1"/>
    <property type="match status" value="1"/>
</dbReference>
<feature type="repeat" description="TPR" evidence="5">
    <location>
        <begin position="490"/>
        <end position="523"/>
    </location>
</feature>
<feature type="repeat" description="TPR" evidence="5">
    <location>
        <begin position="448"/>
        <end position="481"/>
    </location>
</feature>
<dbReference type="Pfam" id="PF13424">
    <property type="entry name" value="TPR_12"/>
    <property type="match status" value="5"/>
</dbReference>
<dbReference type="SUPFAM" id="SSF81901">
    <property type="entry name" value="HCP-like"/>
    <property type="match status" value="1"/>
</dbReference>
<feature type="repeat" description="TPR" evidence="5">
    <location>
        <begin position="784"/>
        <end position="817"/>
    </location>
</feature>
<dbReference type="InterPro" id="IPR011990">
    <property type="entry name" value="TPR-like_helical_dom_sf"/>
</dbReference>
<keyword evidence="2" id="KW-0378">Hydrolase</keyword>
<dbReference type="OrthoDB" id="199103at2759"/>
<dbReference type="SUPFAM" id="SSF48452">
    <property type="entry name" value="TPR-like"/>
    <property type="match status" value="2"/>
</dbReference>
<accession>A0A815QTV4</accession>
<evidence type="ECO:0000256" key="1">
    <source>
        <dbReference type="ARBA" id="ARBA00022737"/>
    </source>
</evidence>
<evidence type="ECO:0000256" key="4">
    <source>
        <dbReference type="ARBA" id="ARBA00023295"/>
    </source>
</evidence>
<evidence type="ECO:0000313" key="7">
    <source>
        <dbReference type="EMBL" id="CAF1466462.1"/>
    </source>
</evidence>
<dbReference type="Pfam" id="PF13181">
    <property type="entry name" value="TPR_8"/>
    <property type="match status" value="1"/>
</dbReference>
<dbReference type="InterPro" id="IPR017853">
    <property type="entry name" value="GH"/>
</dbReference>
<dbReference type="PROSITE" id="PS50293">
    <property type="entry name" value="TPR_REGION"/>
    <property type="match status" value="1"/>
</dbReference>
<evidence type="ECO:0000259" key="6">
    <source>
        <dbReference type="PROSITE" id="PS51764"/>
    </source>
</evidence>
<evidence type="ECO:0000256" key="3">
    <source>
        <dbReference type="ARBA" id="ARBA00022803"/>
    </source>
</evidence>
<protein>
    <recommendedName>
        <fullName evidence="6">GH26 domain-containing protein</fullName>
    </recommendedName>
</protein>
<dbReference type="PROSITE" id="PS51996">
    <property type="entry name" value="TR_MART"/>
    <property type="match status" value="1"/>
</dbReference>
<dbReference type="Gene3D" id="1.25.40.10">
    <property type="entry name" value="Tetratricopeptide repeat domain"/>
    <property type="match status" value="5"/>
</dbReference>
<dbReference type="PROSITE" id="PS51764">
    <property type="entry name" value="GH26"/>
    <property type="match status" value="1"/>
</dbReference>
<evidence type="ECO:0000256" key="2">
    <source>
        <dbReference type="ARBA" id="ARBA00022801"/>
    </source>
</evidence>
<evidence type="ECO:0000256" key="5">
    <source>
        <dbReference type="PROSITE-ProRule" id="PRU00339"/>
    </source>
</evidence>
<dbReference type="Proteomes" id="UP000663852">
    <property type="component" value="Unassembled WGS sequence"/>
</dbReference>
<evidence type="ECO:0000313" key="8">
    <source>
        <dbReference type="Proteomes" id="UP000663852"/>
    </source>
</evidence>
<gene>
    <name evidence="7" type="ORF">EDS130_LOCUS40495</name>
</gene>
<reference evidence="7" key="1">
    <citation type="submission" date="2021-02" db="EMBL/GenBank/DDBJ databases">
        <authorList>
            <person name="Nowell W R."/>
        </authorList>
    </citation>
    <scope>NUCLEOTIDE SEQUENCE</scope>
</reference>
<dbReference type="Gene3D" id="3.20.20.80">
    <property type="entry name" value="Glycosidases"/>
    <property type="match status" value="1"/>
</dbReference>
<dbReference type="SMART" id="SM00028">
    <property type="entry name" value="TPR"/>
    <property type="match status" value="12"/>
</dbReference>
<keyword evidence="3 5" id="KW-0802">TPR repeat</keyword>
<comment type="caution">
    <text evidence="7">The sequence shown here is derived from an EMBL/GenBank/DDBJ whole genome shotgun (WGS) entry which is preliminary data.</text>
</comment>
<feature type="repeat" description="TPR" evidence="5">
    <location>
        <begin position="700"/>
        <end position="733"/>
    </location>
</feature>
<dbReference type="SUPFAM" id="SSF51445">
    <property type="entry name" value="(Trans)glycosidases"/>
    <property type="match status" value="1"/>
</dbReference>
<dbReference type="EMBL" id="CAJNOJ010000490">
    <property type="protein sequence ID" value="CAF1466462.1"/>
    <property type="molecule type" value="Genomic_DNA"/>
</dbReference>
<organism evidence="7 8">
    <name type="scientific">Adineta ricciae</name>
    <name type="common">Rotifer</name>
    <dbReference type="NCBI Taxonomy" id="249248"/>
    <lineage>
        <taxon>Eukaryota</taxon>
        <taxon>Metazoa</taxon>
        <taxon>Spiralia</taxon>
        <taxon>Gnathifera</taxon>
        <taxon>Rotifera</taxon>
        <taxon>Eurotatoria</taxon>
        <taxon>Bdelloidea</taxon>
        <taxon>Adinetida</taxon>
        <taxon>Adinetidae</taxon>
        <taxon>Adineta</taxon>
    </lineage>
</organism>
<dbReference type="PANTHER" id="PTHR45641:SF1">
    <property type="entry name" value="AAA+ ATPASE DOMAIN-CONTAINING PROTEIN"/>
    <property type="match status" value="1"/>
</dbReference>
<name>A0A815QTV4_ADIRI</name>
<feature type="repeat" description="TPR" evidence="5">
    <location>
        <begin position="532"/>
        <end position="565"/>
    </location>
</feature>
<dbReference type="GO" id="GO:0004553">
    <property type="term" value="F:hydrolase activity, hydrolyzing O-glycosyl compounds"/>
    <property type="evidence" value="ECO:0007669"/>
    <property type="project" value="InterPro"/>
</dbReference>
<feature type="domain" description="GH26" evidence="6">
    <location>
        <begin position="956"/>
        <end position="1280"/>
    </location>
</feature>
<proteinExistence type="predicted"/>
<dbReference type="InterPro" id="IPR022790">
    <property type="entry name" value="GH26_dom"/>
</dbReference>
<feature type="repeat" description="TPR" evidence="5">
    <location>
        <begin position="742"/>
        <end position="775"/>
    </location>
</feature>
<dbReference type="PROSITE" id="PS50005">
    <property type="entry name" value="TPR"/>
    <property type="match status" value="8"/>
</dbReference>
<keyword evidence="1" id="KW-0677">Repeat</keyword>
<dbReference type="PANTHER" id="PTHR45641">
    <property type="entry name" value="TETRATRICOPEPTIDE REPEAT PROTEIN (AFU_ORTHOLOGUE AFUA_6G03870)"/>
    <property type="match status" value="1"/>
</dbReference>
<dbReference type="SUPFAM" id="SSF56399">
    <property type="entry name" value="ADP-ribosylation"/>
    <property type="match status" value="1"/>
</dbReference>
<feature type="repeat" description="TPR" evidence="5">
    <location>
        <begin position="574"/>
        <end position="607"/>
    </location>
</feature>
<feature type="repeat" description="TPR" evidence="5">
    <location>
        <begin position="658"/>
        <end position="691"/>
    </location>
</feature>